<comment type="caution">
    <text evidence="2">The sequence shown here is derived from an EMBL/GenBank/DDBJ whole genome shotgun (WGS) entry which is preliminary data.</text>
</comment>
<sequence length="393" mass="45743">MSETSGLMYDANNLMPNAKNRHSTLRSSRKKPTAPAADETPGLPISEAPIPREPIPEDLIGDYRIRRILAERKKSKVSEYLVEWYPSWSTRGQLGETHRVHLDNWKELKDNKQAFLFTAIDKIELHYLADSVDSENHSDESVTTMVEEATKHLKSLNFWEELLNSGRDWIYATKFEELRAKRLCEKKGEGSLISLQAMFRQTYQEIGTQKGKNLERLKLTYGNINLRYVGKIEEETAVPVSPLKRQKWTVRDVFGRIYVETIENEDDWVDRKREYLIQMYRDEVGDERTAHDILETYDTIKDICRRYKTEADEEAGRGEYQDSDDRDGDEDQEMQDVDERDEEDRAERLSISGNSHVPGIARTLERAPQTSVPPEDGCDYDSSPRFRPINWKL</sequence>
<evidence type="ECO:0000256" key="1">
    <source>
        <dbReference type="SAM" id="MobiDB-lite"/>
    </source>
</evidence>
<evidence type="ECO:0000313" key="3">
    <source>
        <dbReference type="Proteomes" id="UP000193144"/>
    </source>
</evidence>
<evidence type="ECO:0000313" key="2">
    <source>
        <dbReference type="EMBL" id="ORY05800.1"/>
    </source>
</evidence>
<name>A0A1Y1Z6D1_9PLEO</name>
<feature type="region of interest" description="Disordered" evidence="1">
    <location>
        <begin position="1"/>
        <end position="54"/>
    </location>
</feature>
<dbReference type="AlphaFoldDB" id="A0A1Y1Z6D1"/>
<gene>
    <name evidence="2" type="ORF">BCR34DRAFT_604391</name>
</gene>
<organism evidence="2 3">
    <name type="scientific">Clohesyomyces aquaticus</name>
    <dbReference type="NCBI Taxonomy" id="1231657"/>
    <lineage>
        <taxon>Eukaryota</taxon>
        <taxon>Fungi</taxon>
        <taxon>Dikarya</taxon>
        <taxon>Ascomycota</taxon>
        <taxon>Pezizomycotina</taxon>
        <taxon>Dothideomycetes</taxon>
        <taxon>Pleosporomycetidae</taxon>
        <taxon>Pleosporales</taxon>
        <taxon>Lindgomycetaceae</taxon>
        <taxon>Clohesyomyces</taxon>
    </lineage>
</organism>
<feature type="region of interest" description="Disordered" evidence="1">
    <location>
        <begin position="311"/>
        <end position="393"/>
    </location>
</feature>
<feature type="compositionally biased region" description="Acidic residues" evidence="1">
    <location>
        <begin position="321"/>
        <end position="342"/>
    </location>
</feature>
<accession>A0A1Y1Z6D1</accession>
<reference evidence="2 3" key="1">
    <citation type="submission" date="2016-07" db="EMBL/GenBank/DDBJ databases">
        <title>Pervasive Adenine N6-methylation of Active Genes in Fungi.</title>
        <authorList>
            <consortium name="DOE Joint Genome Institute"/>
            <person name="Mondo S.J."/>
            <person name="Dannebaum R.O."/>
            <person name="Kuo R.C."/>
            <person name="Labutti K."/>
            <person name="Haridas S."/>
            <person name="Kuo A."/>
            <person name="Salamov A."/>
            <person name="Ahrendt S.R."/>
            <person name="Lipzen A."/>
            <person name="Sullivan W."/>
            <person name="Andreopoulos W.B."/>
            <person name="Clum A."/>
            <person name="Lindquist E."/>
            <person name="Daum C."/>
            <person name="Ramamoorthy G.K."/>
            <person name="Gryganskyi A."/>
            <person name="Culley D."/>
            <person name="Magnuson J.K."/>
            <person name="James T.Y."/>
            <person name="O'Malley M.A."/>
            <person name="Stajich J.E."/>
            <person name="Spatafora J.W."/>
            <person name="Visel A."/>
            <person name="Grigoriev I.V."/>
        </authorList>
    </citation>
    <scope>NUCLEOTIDE SEQUENCE [LARGE SCALE GENOMIC DNA]</scope>
    <source>
        <strain evidence="2 3">CBS 115471</strain>
    </source>
</reference>
<proteinExistence type="predicted"/>
<feature type="compositionally biased region" description="Basic residues" evidence="1">
    <location>
        <begin position="19"/>
        <end position="32"/>
    </location>
</feature>
<feature type="compositionally biased region" description="Basic and acidic residues" evidence="1">
    <location>
        <begin position="311"/>
        <end position="320"/>
    </location>
</feature>
<keyword evidence="3" id="KW-1185">Reference proteome</keyword>
<dbReference type="EMBL" id="MCFA01000122">
    <property type="protein sequence ID" value="ORY05800.1"/>
    <property type="molecule type" value="Genomic_DNA"/>
</dbReference>
<protein>
    <submittedName>
        <fullName evidence="2">Uncharacterized protein</fullName>
    </submittedName>
</protein>
<dbReference type="OrthoDB" id="3800963at2759"/>
<dbReference type="Proteomes" id="UP000193144">
    <property type="component" value="Unassembled WGS sequence"/>
</dbReference>